<feature type="non-terminal residue" evidence="1">
    <location>
        <position position="71"/>
    </location>
</feature>
<organism evidence="1 2">
    <name type="scientific">Streptococcus pneumoniae</name>
    <dbReference type="NCBI Taxonomy" id="1313"/>
    <lineage>
        <taxon>Bacteria</taxon>
        <taxon>Bacillati</taxon>
        <taxon>Bacillota</taxon>
        <taxon>Bacilli</taxon>
        <taxon>Lactobacillales</taxon>
        <taxon>Streptococcaceae</taxon>
        <taxon>Streptococcus</taxon>
    </lineage>
</organism>
<reference evidence="1 2" key="1">
    <citation type="submission" date="2017-07" db="EMBL/GenBank/DDBJ databases">
        <title>Invasive disease caused simultaneously by more than one serotype of Streptococcus pneumoniae, South Africa.</title>
        <authorList>
            <person name="Ndlangisa K."/>
            <person name="Du Plessis M."/>
            <person name="Von Gottberg A."/>
        </authorList>
    </citation>
    <scope>NUCLEOTIDE SEQUENCE [LARGE SCALE GENOMIC DNA]</scope>
    <source>
        <strain evidence="1 2">8227-15B</strain>
    </source>
</reference>
<protein>
    <submittedName>
        <fullName evidence="1">Uncharacterized protein</fullName>
    </submittedName>
</protein>
<dbReference type="AlphaFoldDB" id="A0AA44MRE9"/>
<comment type="caution">
    <text evidence="1">The sequence shown here is derived from an EMBL/GenBank/DDBJ whole genome shotgun (WGS) entry which is preliminary data.</text>
</comment>
<name>A0AA44MRE9_STREE</name>
<dbReference type="EMBL" id="NNBW01000716">
    <property type="protein sequence ID" value="OYL16290.1"/>
    <property type="molecule type" value="Genomic_DNA"/>
</dbReference>
<evidence type="ECO:0000313" key="2">
    <source>
        <dbReference type="Proteomes" id="UP000214939"/>
    </source>
</evidence>
<accession>A0AA44MRE9</accession>
<gene>
    <name evidence="1" type="ORF">A5N45_14020</name>
</gene>
<dbReference type="RefSeq" id="WP_146657624.1">
    <property type="nucleotide sequence ID" value="NZ_NNBW01000716.1"/>
</dbReference>
<dbReference type="Proteomes" id="UP000214939">
    <property type="component" value="Unassembled WGS sequence"/>
</dbReference>
<sequence length="71" mass="8025">ITRPEGTTMDHTSIPFQISMQNAGQLQTIKYQRDRANEMLKQADEMATTIAGLTRMHSLMAEMASTTHRMV</sequence>
<feature type="non-terminal residue" evidence="1">
    <location>
        <position position="1"/>
    </location>
</feature>
<evidence type="ECO:0000313" key="1">
    <source>
        <dbReference type="EMBL" id="OYL16290.1"/>
    </source>
</evidence>
<proteinExistence type="predicted"/>